<evidence type="ECO:0000256" key="1">
    <source>
        <dbReference type="ARBA" id="ARBA00023002"/>
    </source>
</evidence>
<dbReference type="PANTHER" id="PTHR43364">
    <property type="entry name" value="NADH-SPECIFIC METHYLGLYOXAL REDUCTASE-RELATED"/>
    <property type="match status" value="1"/>
</dbReference>
<keyword evidence="1" id="KW-0560">Oxidoreductase</keyword>
<dbReference type="Proteomes" id="UP001271007">
    <property type="component" value="Unassembled WGS sequence"/>
</dbReference>
<gene>
    <name evidence="3" type="primary">CSH1_1</name>
    <name evidence="3" type="ORF">LTR09_001828</name>
</gene>
<dbReference type="Gene3D" id="3.20.20.100">
    <property type="entry name" value="NADP-dependent oxidoreductase domain"/>
    <property type="match status" value="1"/>
</dbReference>
<name>A0AAJ0LW83_9PEZI</name>
<accession>A0AAJ0LW83</accession>
<evidence type="ECO:0000313" key="3">
    <source>
        <dbReference type="EMBL" id="KAK3057644.1"/>
    </source>
</evidence>
<sequence length="113" mass="12706">MQGFYNLLYREEEREMIPYCKATGVGLLPWSPLGAGVLTHAWSDRNDAREQSDVFLKALFRQGGVNSDETIVNRVQEEKKNIAMAQVAMAWVMAKGGMMPIDGLESAERIDQQ</sequence>
<keyword evidence="4" id="KW-1185">Reference proteome</keyword>
<evidence type="ECO:0000313" key="4">
    <source>
        <dbReference type="Proteomes" id="UP001271007"/>
    </source>
</evidence>
<organism evidence="3 4">
    <name type="scientific">Extremus antarcticus</name>
    <dbReference type="NCBI Taxonomy" id="702011"/>
    <lineage>
        <taxon>Eukaryota</taxon>
        <taxon>Fungi</taxon>
        <taxon>Dikarya</taxon>
        <taxon>Ascomycota</taxon>
        <taxon>Pezizomycotina</taxon>
        <taxon>Dothideomycetes</taxon>
        <taxon>Dothideomycetidae</taxon>
        <taxon>Mycosphaerellales</taxon>
        <taxon>Extremaceae</taxon>
        <taxon>Extremus</taxon>
    </lineage>
</organism>
<reference evidence="3" key="1">
    <citation type="submission" date="2023-04" db="EMBL/GenBank/DDBJ databases">
        <title>Black Yeasts Isolated from many extreme environments.</title>
        <authorList>
            <person name="Coleine C."/>
            <person name="Stajich J.E."/>
            <person name="Selbmann L."/>
        </authorList>
    </citation>
    <scope>NUCLEOTIDE SEQUENCE</scope>
    <source>
        <strain evidence="3">CCFEE 5312</strain>
    </source>
</reference>
<dbReference type="Pfam" id="PF00248">
    <property type="entry name" value="Aldo_ket_red"/>
    <property type="match status" value="1"/>
</dbReference>
<dbReference type="EMBL" id="JAWDJX010000003">
    <property type="protein sequence ID" value="KAK3057644.1"/>
    <property type="molecule type" value="Genomic_DNA"/>
</dbReference>
<dbReference type="AlphaFoldDB" id="A0AAJ0LW83"/>
<dbReference type="PANTHER" id="PTHR43364:SF15">
    <property type="entry name" value="ARYL-ALCOHOL DEHYDROGENASE AAD16-RELATED"/>
    <property type="match status" value="1"/>
</dbReference>
<proteinExistence type="predicted"/>
<dbReference type="InterPro" id="IPR036812">
    <property type="entry name" value="NAD(P)_OxRdtase_dom_sf"/>
</dbReference>
<protein>
    <submittedName>
        <fullName evidence="3">CSG1/SUR1-like protein</fullName>
    </submittedName>
</protein>
<dbReference type="SUPFAM" id="SSF51430">
    <property type="entry name" value="NAD(P)-linked oxidoreductase"/>
    <property type="match status" value="1"/>
</dbReference>
<feature type="domain" description="NADP-dependent oxidoreductase" evidence="2">
    <location>
        <begin position="2"/>
        <end position="112"/>
    </location>
</feature>
<comment type="caution">
    <text evidence="3">The sequence shown here is derived from an EMBL/GenBank/DDBJ whole genome shotgun (WGS) entry which is preliminary data.</text>
</comment>
<dbReference type="InterPro" id="IPR023210">
    <property type="entry name" value="NADP_OxRdtase_dom"/>
</dbReference>
<dbReference type="GO" id="GO:0016491">
    <property type="term" value="F:oxidoreductase activity"/>
    <property type="evidence" value="ECO:0007669"/>
    <property type="project" value="UniProtKB-KW"/>
</dbReference>
<evidence type="ECO:0000259" key="2">
    <source>
        <dbReference type="Pfam" id="PF00248"/>
    </source>
</evidence>
<dbReference type="InterPro" id="IPR050523">
    <property type="entry name" value="AKR_Detox_Biosynth"/>
</dbReference>